<dbReference type="Pfam" id="PF12021">
    <property type="entry name" value="DUF3509"/>
    <property type="match status" value="1"/>
</dbReference>
<sequence length="111" mass="12718">MNLTSVLLSDAFPGYAVSLTSRPDRRVLMTLMRLEACAISKVIDAEALSNPAMAAKVIWQVKRDLKLKEGGLKWHTPDDHWISLELPTYHDNPLWQRVIKTRTGRRHSRLI</sequence>
<evidence type="ECO:0000313" key="1">
    <source>
        <dbReference type="EMBL" id="QEY62593.1"/>
    </source>
</evidence>
<dbReference type="KEGG" id="plal:FXN65_11080"/>
<dbReference type="InterPro" id="IPR021898">
    <property type="entry name" value="DUF3509"/>
</dbReference>
<dbReference type="EMBL" id="CP043311">
    <property type="protein sequence ID" value="QEY62593.1"/>
    <property type="molecule type" value="Genomic_DNA"/>
</dbReference>
<gene>
    <name evidence="1" type="ORF">FXN65_11080</name>
</gene>
<proteinExistence type="predicted"/>
<organism evidence="1 2">
    <name type="scientific">Metapseudomonas lalkuanensis</name>
    <dbReference type="NCBI Taxonomy" id="2604832"/>
    <lineage>
        <taxon>Bacteria</taxon>
        <taxon>Pseudomonadati</taxon>
        <taxon>Pseudomonadota</taxon>
        <taxon>Gammaproteobacteria</taxon>
        <taxon>Pseudomonadales</taxon>
        <taxon>Pseudomonadaceae</taxon>
        <taxon>Metapseudomonas</taxon>
    </lineage>
</organism>
<keyword evidence="2" id="KW-1185">Reference proteome</keyword>
<reference evidence="1 2" key="1">
    <citation type="submission" date="2019-08" db="EMBL/GenBank/DDBJ databases">
        <title>Whole-genome Sequencing of e-waste polymer degrading bacterium Pseudomonas sp. strain PE08.</title>
        <authorList>
            <person name="Kirdat K."/>
            <person name="Debbarma P."/>
            <person name="Narawade N."/>
            <person name="Suyal D."/>
            <person name="Thorat V."/>
            <person name="Shouche Y."/>
            <person name="Goel R."/>
            <person name="Yadav A."/>
        </authorList>
    </citation>
    <scope>NUCLEOTIDE SEQUENCE [LARGE SCALE GENOMIC DNA]</scope>
    <source>
        <strain evidence="1 2">PE08</strain>
    </source>
</reference>
<accession>A0A5J6QJK1</accession>
<dbReference type="Proteomes" id="UP000327179">
    <property type="component" value="Chromosome"/>
</dbReference>
<name>A0A5J6QJK1_9GAMM</name>
<protein>
    <submittedName>
        <fullName evidence="1">DUF3509 domain-containing protein</fullName>
    </submittedName>
</protein>
<dbReference type="AlphaFoldDB" id="A0A5J6QJK1"/>
<dbReference type="RefSeq" id="WP_151133248.1">
    <property type="nucleotide sequence ID" value="NZ_CP043311.1"/>
</dbReference>
<evidence type="ECO:0000313" key="2">
    <source>
        <dbReference type="Proteomes" id="UP000327179"/>
    </source>
</evidence>